<evidence type="ECO:0000256" key="2">
    <source>
        <dbReference type="ARBA" id="ARBA00004123"/>
    </source>
</evidence>
<feature type="domain" description="DUF8040" evidence="9">
    <location>
        <begin position="39"/>
        <end position="131"/>
    </location>
</feature>
<comment type="similarity">
    <text evidence="3">Belongs to the HARBI1 family.</text>
</comment>
<evidence type="ECO:0000256" key="4">
    <source>
        <dbReference type="ARBA" id="ARBA00022722"/>
    </source>
</evidence>
<keyword evidence="11" id="KW-1185">Reference proteome</keyword>
<evidence type="ECO:0000256" key="3">
    <source>
        <dbReference type="ARBA" id="ARBA00006958"/>
    </source>
</evidence>
<keyword evidence="6" id="KW-0378">Hydrolase</keyword>
<feature type="domain" description="DDE Tnp4" evidence="8">
    <location>
        <begin position="166"/>
        <end position="221"/>
    </location>
</feature>
<evidence type="ECO:0000256" key="7">
    <source>
        <dbReference type="ARBA" id="ARBA00023242"/>
    </source>
</evidence>
<keyword evidence="4" id="KW-0540">Nuclease</keyword>
<evidence type="ECO:0008006" key="12">
    <source>
        <dbReference type="Google" id="ProtNLM"/>
    </source>
</evidence>
<dbReference type="InterPro" id="IPR045249">
    <property type="entry name" value="HARBI1-like"/>
</dbReference>
<protein>
    <recommendedName>
        <fullName evidence="12">Nuclease HARBI1</fullName>
    </recommendedName>
</protein>
<dbReference type="Proteomes" id="UP001168821">
    <property type="component" value="Unassembled WGS sequence"/>
</dbReference>
<evidence type="ECO:0000259" key="8">
    <source>
        <dbReference type="Pfam" id="PF13359"/>
    </source>
</evidence>
<comment type="cofactor">
    <cofactor evidence="1">
        <name>a divalent metal cation</name>
        <dbReference type="ChEBI" id="CHEBI:60240"/>
    </cofactor>
</comment>
<dbReference type="GO" id="GO:0005634">
    <property type="term" value="C:nucleus"/>
    <property type="evidence" value="ECO:0007669"/>
    <property type="project" value="UniProtKB-SubCell"/>
</dbReference>
<dbReference type="PANTHER" id="PTHR22930">
    <property type="match status" value="1"/>
</dbReference>
<gene>
    <name evidence="10" type="ORF">Zmor_014941</name>
</gene>
<dbReference type="GO" id="GO:0016787">
    <property type="term" value="F:hydrolase activity"/>
    <property type="evidence" value="ECO:0007669"/>
    <property type="project" value="UniProtKB-KW"/>
</dbReference>
<keyword evidence="5" id="KW-0479">Metal-binding</keyword>
<evidence type="ECO:0000256" key="1">
    <source>
        <dbReference type="ARBA" id="ARBA00001968"/>
    </source>
</evidence>
<dbReference type="AlphaFoldDB" id="A0AA38IIE1"/>
<dbReference type="PANTHER" id="PTHR22930:SF292">
    <property type="entry name" value="DDE TNP4 DOMAIN-CONTAINING PROTEIN"/>
    <property type="match status" value="1"/>
</dbReference>
<dbReference type="GO" id="GO:0004518">
    <property type="term" value="F:nuclease activity"/>
    <property type="evidence" value="ECO:0007669"/>
    <property type="project" value="UniProtKB-KW"/>
</dbReference>
<dbReference type="InterPro" id="IPR058353">
    <property type="entry name" value="DUF8040"/>
</dbReference>
<name>A0AA38IIE1_9CUCU</name>
<dbReference type="EMBL" id="JALNTZ010000004">
    <property type="protein sequence ID" value="KAJ3655831.1"/>
    <property type="molecule type" value="Genomic_DNA"/>
</dbReference>
<dbReference type="InterPro" id="IPR027806">
    <property type="entry name" value="HARBI1_dom"/>
</dbReference>
<evidence type="ECO:0000313" key="11">
    <source>
        <dbReference type="Proteomes" id="UP001168821"/>
    </source>
</evidence>
<keyword evidence="7" id="KW-0539">Nucleus</keyword>
<dbReference type="Pfam" id="PF13359">
    <property type="entry name" value="DDE_Tnp_4"/>
    <property type="match status" value="1"/>
</dbReference>
<organism evidence="10 11">
    <name type="scientific">Zophobas morio</name>
    <dbReference type="NCBI Taxonomy" id="2755281"/>
    <lineage>
        <taxon>Eukaryota</taxon>
        <taxon>Metazoa</taxon>
        <taxon>Ecdysozoa</taxon>
        <taxon>Arthropoda</taxon>
        <taxon>Hexapoda</taxon>
        <taxon>Insecta</taxon>
        <taxon>Pterygota</taxon>
        <taxon>Neoptera</taxon>
        <taxon>Endopterygota</taxon>
        <taxon>Coleoptera</taxon>
        <taxon>Polyphaga</taxon>
        <taxon>Cucujiformia</taxon>
        <taxon>Tenebrionidae</taxon>
        <taxon>Zophobas</taxon>
    </lineage>
</organism>
<evidence type="ECO:0000313" key="10">
    <source>
        <dbReference type="EMBL" id="KAJ3655831.1"/>
    </source>
</evidence>
<proteinExistence type="inferred from homology"/>
<sequence length="240" mass="27892">MAIISALNDSDSEDDVLVLKMLSNVLKPPRRKRNCITTFMQTISMYRPDEFRSHFRMYRETFHGIVELLAPKIVNVEQFGPGRPHINVEKQVLVFLWFMANQEVFRSIADRFDLSKSTCWDSVHKIASILCQISKDHIVWPTKRQLNETIQGFQLRGNFPGVVGAIDGCHFRISTPVFEHTSYINRNKYHSLHLQGVCNSKYLFIDCFVGYPGSVHDARVTPQFCKWFNVKPVFLKQCIY</sequence>
<reference evidence="10" key="1">
    <citation type="journal article" date="2023" name="G3 (Bethesda)">
        <title>Whole genome assemblies of Zophobas morio and Tenebrio molitor.</title>
        <authorList>
            <person name="Kaur S."/>
            <person name="Stinson S.A."/>
            <person name="diCenzo G.C."/>
        </authorList>
    </citation>
    <scope>NUCLEOTIDE SEQUENCE</scope>
    <source>
        <strain evidence="10">QUZm001</strain>
    </source>
</reference>
<dbReference type="Pfam" id="PF26138">
    <property type="entry name" value="DUF8040"/>
    <property type="match status" value="1"/>
</dbReference>
<dbReference type="GO" id="GO:0046872">
    <property type="term" value="F:metal ion binding"/>
    <property type="evidence" value="ECO:0007669"/>
    <property type="project" value="UniProtKB-KW"/>
</dbReference>
<evidence type="ECO:0000256" key="5">
    <source>
        <dbReference type="ARBA" id="ARBA00022723"/>
    </source>
</evidence>
<comment type="subcellular location">
    <subcellularLocation>
        <location evidence="2">Nucleus</location>
    </subcellularLocation>
</comment>
<evidence type="ECO:0000259" key="9">
    <source>
        <dbReference type="Pfam" id="PF26138"/>
    </source>
</evidence>
<comment type="caution">
    <text evidence="10">The sequence shown here is derived from an EMBL/GenBank/DDBJ whole genome shotgun (WGS) entry which is preliminary data.</text>
</comment>
<evidence type="ECO:0000256" key="6">
    <source>
        <dbReference type="ARBA" id="ARBA00022801"/>
    </source>
</evidence>
<accession>A0AA38IIE1</accession>